<keyword evidence="13" id="KW-1185">Reference proteome</keyword>
<dbReference type="CDD" id="cd00515">
    <property type="entry name" value="HAM1"/>
    <property type="match status" value="1"/>
</dbReference>
<evidence type="ECO:0000256" key="10">
    <source>
        <dbReference type="HAMAP-Rule" id="MF_01405"/>
    </source>
</evidence>
<dbReference type="NCBIfam" id="NF011397">
    <property type="entry name" value="PRK14822.1"/>
    <property type="match status" value="1"/>
</dbReference>
<gene>
    <name evidence="12" type="ordered locus">Dole_0374</name>
</gene>
<feature type="binding site" evidence="10">
    <location>
        <begin position="182"/>
        <end position="183"/>
    </location>
    <ligand>
        <name>substrate</name>
    </ligand>
</feature>
<dbReference type="InterPro" id="IPR029001">
    <property type="entry name" value="ITPase-like_fam"/>
</dbReference>
<dbReference type="Gene3D" id="3.90.950.10">
    <property type="match status" value="1"/>
</dbReference>
<evidence type="ECO:0000256" key="3">
    <source>
        <dbReference type="ARBA" id="ARBA00022723"/>
    </source>
</evidence>
<dbReference type="NCBIfam" id="TIGR00042">
    <property type="entry name" value="RdgB/HAM1 family non-canonical purine NTP pyrophosphatase"/>
    <property type="match status" value="1"/>
</dbReference>
<dbReference type="InterPro" id="IPR020922">
    <property type="entry name" value="dITP/XTP_pyrophosphatase"/>
</dbReference>
<accession>A8ZT20</accession>
<dbReference type="STRING" id="96561.Dole_0374"/>
<comment type="catalytic activity">
    <reaction evidence="10">
        <text>ITP + H2O = IMP + diphosphate + H(+)</text>
        <dbReference type="Rhea" id="RHEA:29399"/>
        <dbReference type="ChEBI" id="CHEBI:15377"/>
        <dbReference type="ChEBI" id="CHEBI:15378"/>
        <dbReference type="ChEBI" id="CHEBI:33019"/>
        <dbReference type="ChEBI" id="CHEBI:58053"/>
        <dbReference type="ChEBI" id="CHEBI:61402"/>
        <dbReference type="EC" id="3.6.1.66"/>
    </reaction>
</comment>
<comment type="similarity">
    <text evidence="1 10 11">Belongs to the HAM1 NTPase family.</text>
</comment>
<evidence type="ECO:0000256" key="5">
    <source>
        <dbReference type="ARBA" id="ARBA00022801"/>
    </source>
</evidence>
<name>A8ZT20_DESOH</name>
<keyword evidence="6 10" id="KW-0460">Magnesium</keyword>
<dbReference type="GO" id="GO:0009117">
    <property type="term" value="P:nucleotide metabolic process"/>
    <property type="evidence" value="ECO:0007669"/>
    <property type="project" value="UniProtKB-KW"/>
</dbReference>
<evidence type="ECO:0000256" key="4">
    <source>
        <dbReference type="ARBA" id="ARBA00022741"/>
    </source>
</evidence>
<comment type="catalytic activity">
    <reaction evidence="8 10">
        <text>dITP + H2O = dIMP + diphosphate + H(+)</text>
        <dbReference type="Rhea" id="RHEA:28342"/>
        <dbReference type="ChEBI" id="CHEBI:15377"/>
        <dbReference type="ChEBI" id="CHEBI:15378"/>
        <dbReference type="ChEBI" id="CHEBI:33019"/>
        <dbReference type="ChEBI" id="CHEBI:61194"/>
        <dbReference type="ChEBI" id="CHEBI:61382"/>
        <dbReference type="EC" id="3.6.1.66"/>
    </reaction>
</comment>
<evidence type="ECO:0000256" key="2">
    <source>
        <dbReference type="ARBA" id="ARBA00011738"/>
    </source>
</evidence>
<dbReference type="EMBL" id="CP000859">
    <property type="protein sequence ID" value="ABW66184.1"/>
    <property type="molecule type" value="Genomic_DNA"/>
</dbReference>
<dbReference type="SUPFAM" id="SSF52972">
    <property type="entry name" value="ITPase-like"/>
    <property type="match status" value="1"/>
</dbReference>
<evidence type="ECO:0000313" key="13">
    <source>
        <dbReference type="Proteomes" id="UP000008561"/>
    </source>
</evidence>
<proteinExistence type="inferred from homology"/>
<dbReference type="GO" id="GO:0046872">
    <property type="term" value="F:metal ion binding"/>
    <property type="evidence" value="ECO:0007669"/>
    <property type="project" value="UniProtKB-KW"/>
</dbReference>
<keyword evidence="3 10" id="KW-0479">Metal-binding</keyword>
<evidence type="ECO:0000256" key="8">
    <source>
        <dbReference type="ARBA" id="ARBA00051875"/>
    </source>
</evidence>
<comment type="subunit">
    <text evidence="2 10">Homodimer.</text>
</comment>
<evidence type="ECO:0000256" key="7">
    <source>
        <dbReference type="ARBA" id="ARBA00023080"/>
    </source>
</evidence>
<feature type="binding site" evidence="10">
    <location>
        <position position="74"/>
    </location>
    <ligand>
        <name>substrate</name>
    </ligand>
</feature>
<evidence type="ECO:0000313" key="12">
    <source>
        <dbReference type="EMBL" id="ABW66184.1"/>
    </source>
</evidence>
<keyword evidence="4 10" id="KW-0547">Nucleotide-binding</keyword>
<dbReference type="RefSeq" id="WP_012173803.1">
    <property type="nucleotide sequence ID" value="NC_009943.1"/>
</dbReference>
<dbReference type="HOGENOM" id="CLU_082080_0_2_7"/>
<dbReference type="OrthoDB" id="9807456at2"/>
<dbReference type="GO" id="GO:0009146">
    <property type="term" value="P:purine nucleoside triphosphate catabolic process"/>
    <property type="evidence" value="ECO:0007669"/>
    <property type="project" value="UniProtKB-UniRule"/>
</dbReference>
<dbReference type="FunFam" id="3.90.950.10:FF:000001">
    <property type="entry name" value="dITP/XTP pyrophosphatase"/>
    <property type="match status" value="1"/>
</dbReference>
<dbReference type="GO" id="GO:0036220">
    <property type="term" value="F:ITP diphosphatase activity"/>
    <property type="evidence" value="ECO:0007669"/>
    <property type="project" value="UniProtKB-UniRule"/>
</dbReference>
<keyword evidence="5 10" id="KW-0378">Hydrolase</keyword>
<dbReference type="EC" id="3.6.1.66" evidence="10"/>
<dbReference type="Pfam" id="PF01725">
    <property type="entry name" value="Ham1p_like"/>
    <property type="match status" value="1"/>
</dbReference>
<feature type="binding site" evidence="10">
    <location>
        <position position="44"/>
    </location>
    <ligand>
        <name>Mg(2+)</name>
        <dbReference type="ChEBI" id="CHEBI:18420"/>
    </ligand>
</feature>
<evidence type="ECO:0000256" key="9">
    <source>
        <dbReference type="ARBA" id="ARBA00052017"/>
    </source>
</evidence>
<dbReference type="AlphaFoldDB" id="A8ZT20"/>
<dbReference type="GO" id="GO:0035870">
    <property type="term" value="F:dITP diphosphatase activity"/>
    <property type="evidence" value="ECO:0007669"/>
    <property type="project" value="UniProtKB-UniRule"/>
</dbReference>
<comment type="catalytic activity">
    <reaction evidence="9 10">
        <text>XTP + H2O = XMP + diphosphate + H(+)</text>
        <dbReference type="Rhea" id="RHEA:28610"/>
        <dbReference type="ChEBI" id="CHEBI:15377"/>
        <dbReference type="ChEBI" id="CHEBI:15378"/>
        <dbReference type="ChEBI" id="CHEBI:33019"/>
        <dbReference type="ChEBI" id="CHEBI:57464"/>
        <dbReference type="ChEBI" id="CHEBI:61314"/>
        <dbReference type="EC" id="3.6.1.66"/>
    </reaction>
</comment>
<dbReference type="Proteomes" id="UP000008561">
    <property type="component" value="Chromosome"/>
</dbReference>
<sequence>MNPQRTLVIATRNKGKTKEIRDLLAGRNVEIKNLDDFGPIPEIEEDGATFDDNAYKKASFAARILGFTALADDSGLVVEALDGAPGVHSARYAGPDATDADRCEKLLSEMAGQTNRKAAFECVISIAVPMGAALTYEGRCQGEITEKPMGDNGFGYDPVFYYPPLKKTFAQLTTEEKNRVSHRGKALQEVAAEFDKILIWIDQNMPIFEKTACLSHDDDTANND</sequence>
<feature type="binding site" evidence="10">
    <location>
        <begin position="11"/>
        <end position="16"/>
    </location>
    <ligand>
        <name>substrate</name>
    </ligand>
</feature>
<feature type="binding site" evidence="10">
    <location>
        <position position="73"/>
    </location>
    <ligand>
        <name>Mg(2+)</name>
        <dbReference type="ChEBI" id="CHEBI:18420"/>
    </ligand>
</feature>
<dbReference type="GO" id="GO:0017111">
    <property type="term" value="F:ribonucleoside triphosphate phosphatase activity"/>
    <property type="evidence" value="ECO:0007669"/>
    <property type="project" value="InterPro"/>
</dbReference>
<dbReference type="GO" id="GO:0000166">
    <property type="term" value="F:nucleotide binding"/>
    <property type="evidence" value="ECO:0007669"/>
    <property type="project" value="UniProtKB-KW"/>
</dbReference>
<dbReference type="InterPro" id="IPR002637">
    <property type="entry name" value="RdgB/HAM1"/>
</dbReference>
<feature type="active site" description="Proton acceptor" evidence="10">
    <location>
        <position position="73"/>
    </location>
</feature>
<dbReference type="HAMAP" id="MF_01405">
    <property type="entry name" value="Non_canon_purine_NTPase"/>
    <property type="match status" value="1"/>
</dbReference>
<feature type="binding site" evidence="10">
    <location>
        <begin position="154"/>
        <end position="157"/>
    </location>
    <ligand>
        <name>substrate</name>
    </ligand>
</feature>
<evidence type="ECO:0000256" key="6">
    <source>
        <dbReference type="ARBA" id="ARBA00022842"/>
    </source>
</evidence>
<keyword evidence="7 10" id="KW-0546">Nucleotide metabolism</keyword>
<comment type="function">
    <text evidence="10">Pyrophosphatase that catalyzes the hydrolysis of nucleoside triphosphates to their monophosphate derivatives, with a high preference for the non-canonical purine nucleotides XTP (xanthosine triphosphate), dITP (deoxyinosine triphosphate) and ITP. Seems to function as a house-cleaning enzyme that removes non-canonical purine nucleotides from the nucleotide pool, thus preventing their incorporation into DNA/RNA and avoiding chromosomal lesions.</text>
</comment>
<dbReference type="eggNOG" id="COG0127">
    <property type="taxonomic scope" value="Bacteria"/>
</dbReference>
<dbReference type="GO" id="GO:0036222">
    <property type="term" value="F:XTP diphosphatase activity"/>
    <property type="evidence" value="ECO:0007669"/>
    <property type="project" value="UniProtKB-UniRule"/>
</dbReference>
<dbReference type="GO" id="GO:0005829">
    <property type="term" value="C:cytosol"/>
    <property type="evidence" value="ECO:0007669"/>
    <property type="project" value="TreeGrafter"/>
</dbReference>
<evidence type="ECO:0000256" key="1">
    <source>
        <dbReference type="ARBA" id="ARBA00008023"/>
    </source>
</evidence>
<reference evidence="12 13" key="1">
    <citation type="submission" date="2007-10" db="EMBL/GenBank/DDBJ databases">
        <title>Complete sequence of Desulfococcus oleovorans Hxd3.</title>
        <authorList>
            <consortium name="US DOE Joint Genome Institute"/>
            <person name="Copeland A."/>
            <person name="Lucas S."/>
            <person name="Lapidus A."/>
            <person name="Barry K."/>
            <person name="Glavina del Rio T."/>
            <person name="Dalin E."/>
            <person name="Tice H."/>
            <person name="Pitluck S."/>
            <person name="Kiss H."/>
            <person name="Brettin T."/>
            <person name="Bruce D."/>
            <person name="Detter J.C."/>
            <person name="Han C."/>
            <person name="Schmutz J."/>
            <person name="Larimer F."/>
            <person name="Land M."/>
            <person name="Hauser L."/>
            <person name="Kyrpides N."/>
            <person name="Kim E."/>
            <person name="Wawrik B."/>
            <person name="Richardson P."/>
        </authorList>
    </citation>
    <scope>NUCLEOTIDE SEQUENCE [LARGE SCALE GENOMIC DNA]</scope>
    <source>
        <strain evidence="13">DSM 6200 / JCM 39069 / Hxd3</strain>
    </source>
</reference>
<feature type="binding site" evidence="10">
    <location>
        <position position="177"/>
    </location>
    <ligand>
        <name>substrate</name>
    </ligand>
</feature>
<dbReference type="PANTHER" id="PTHR11067">
    <property type="entry name" value="INOSINE TRIPHOSPHATE PYROPHOSPHATASE/HAM1 PROTEIN"/>
    <property type="match status" value="1"/>
</dbReference>
<dbReference type="KEGG" id="dol:Dole_0374"/>
<comment type="cofactor">
    <cofactor evidence="10">
        <name>Mg(2+)</name>
        <dbReference type="ChEBI" id="CHEBI:18420"/>
    </cofactor>
    <text evidence="10">Binds 1 Mg(2+) ion per subunit.</text>
</comment>
<dbReference type="PANTHER" id="PTHR11067:SF9">
    <property type="entry name" value="INOSINE TRIPHOSPHATE PYROPHOSPHATASE"/>
    <property type="match status" value="1"/>
</dbReference>
<evidence type="ECO:0000256" key="11">
    <source>
        <dbReference type="RuleBase" id="RU003781"/>
    </source>
</evidence>
<organism evidence="12 13">
    <name type="scientific">Desulfosudis oleivorans (strain DSM 6200 / JCM 39069 / Hxd3)</name>
    <name type="common">Desulfococcus oleovorans</name>
    <dbReference type="NCBI Taxonomy" id="96561"/>
    <lineage>
        <taxon>Bacteria</taxon>
        <taxon>Pseudomonadati</taxon>
        <taxon>Thermodesulfobacteriota</taxon>
        <taxon>Desulfobacteria</taxon>
        <taxon>Desulfobacterales</taxon>
        <taxon>Desulfosudaceae</taxon>
        <taxon>Desulfosudis</taxon>
    </lineage>
</organism>
<protein>
    <recommendedName>
        <fullName evidence="10">dITP/XTP pyrophosphatase</fullName>
        <ecNumber evidence="10">3.6.1.66</ecNumber>
    </recommendedName>
    <alternativeName>
        <fullName evidence="10">Non-canonical purine NTP pyrophosphatase</fullName>
    </alternativeName>
    <alternativeName>
        <fullName evidence="10">Non-standard purine NTP pyrophosphatase</fullName>
    </alternativeName>
    <alternativeName>
        <fullName evidence="10">Nucleoside-triphosphate diphosphatase</fullName>
    </alternativeName>
    <alternativeName>
        <fullName evidence="10">Nucleoside-triphosphate pyrophosphatase</fullName>
        <shortName evidence="10">NTPase</shortName>
    </alternativeName>
</protein>